<evidence type="ECO:0000313" key="6">
    <source>
        <dbReference type="EMBL" id="EEN43152.1"/>
    </source>
</evidence>
<dbReference type="PROSITE" id="PS50231">
    <property type="entry name" value="RICIN_B_LECTIN"/>
    <property type="match status" value="1"/>
</dbReference>
<dbReference type="PANTHER" id="PTHR45652:SF21">
    <property type="entry name" value="ZINC FINGER CCCH DOMAIN-CONTAINING PROTEIN 13-LIKE ISOFORM X1"/>
    <property type="match status" value="1"/>
</dbReference>
<dbReference type="CDD" id="cd00161">
    <property type="entry name" value="beta-trefoil_Ricin-like"/>
    <property type="match status" value="1"/>
</dbReference>
<evidence type="ECO:0000256" key="2">
    <source>
        <dbReference type="ARBA" id="ARBA00023054"/>
    </source>
</evidence>
<evidence type="ECO:0000256" key="3">
    <source>
        <dbReference type="SAM" id="Coils"/>
    </source>
</evidence>
<dbReference type="InParanoid" id="C3ZWF0"/>
<dbReference type="STRING" id="7739.C3ZWF0"/>
<dbReference type="eggNOG" id="KOG0977">
    <property type="taxonomic scope" value="Eukaryota"/>
</dbReference>
<reference evidence="6" key="1">
    <citation type="journal article" date="2008" name="Nature">
        <title>The amphioxus genome and the evolution of the chordate karyotype.</title>
        <authorList>
            <consortium name="US DOE Joint Genome Institute (JGI-PGF)"/>
            <person name="Putnam N.H."/>
            <person name="Butts T."/>
            <person name="Ferrier D.E.K."/>
            <person name="Furlong R.F."/>
            <person name="Hellsten U."/>
            <person name="Kawashima T."/>
            <person name="Robinson-Rechavi M."/>
            <person name="Shoguchi E."/>
            <person name="Terry A."/>
            <person name="Yu J.-K."/>
            <person name="Benito-Gutierrez E.L."/>
            <person name="Dubchak I."/>
            <person name="Garcia-Fernandez J."/>
            <person name="Gibson-Brown J.J."/>
            <person name="Grigoriev I.V."/>
            <person name="Horton A.C."/>
            <person name="de Jong P.J."/>
            <person name="Jurka J."/>
            <person name="Kapitonov V.V."/>
            <person name="Kohara Y."/>
            <person name="Kuroki Y."/>
            <person name="Lindquist E."/>
            <person name="Lucas S."/>
            <person name="Osoegawa K."/>
            <person name="Pennacchio L.A."/>
            <person name="Salamov A.A."/>
            <person name="Satou Y."/>
            <person name="Sauka-Spengler T."/>
            <person name="Schmutz J."/>
            <person name="Shin-I T."/>
            <person name="Toyoda A."/>
            <person name="Bronner-Fraser M."/>
            <person name="Fujiyama A."/>
            <person name="Holland L.Z."/>
            <person name="Holland P.W.H."/>
            <person name="Satoh N."/>
            <person name="Rokhsar D.S."/>
        </authorList>
    </citation>
    <scope>NUCLEOTIDE SEQUENCE [LARGE SCALE GENOMIC DNA]</scope>
    <source>
        <strain evidence="6">S238N-H82</strain>
        <tissue evidence="6">Testes</tissue>
    </source>
</reference>
<name>C3ZWF0_BRAFL</name>
<feature type="region of interest" description="Disordered" evidence="4">
    <location>
        <begin position="1"/>
        <end position="22"/>
    </location>
</feature>
<dbReference type="PANTHER" id="PTHR45652">
    <property type="entry name" value="GLIAL FIBRILLARY ACIDIC PROTEIN"/>
    <property type="match status" value="1"/>
</dbReference>
<dbReference type="Gene3D" id="2.80.10.50">
    <property type="match status" value="1"/>
</dbReference>
<dbReference type="EMBL" id="GG666698">
    <property type="protein sequence ID" value="EEN43152.1"/>
    <property type="molecule type" value="Genomic_DNA"/>
</dbReference>
<dbReference type="SUPFAM" id="SSF58100">
    <property type="entry name" value="Bacterial hemolysins"/>
    <property type="match status" value="1"/>
</dbReference>
<evidence type="ECO:0000256" key="1">
    <source>
        <dbReference type="ARBA" id="ARBA00022754"/>
    </source>
</evidence>
<dbReference type="InterPro" id="IPR039008">
    <property type="entry name" value="IF_rod_dom"/>
</dbReference>
<dbReference type="SMART" id="SM01391">
    <property type="entry name" value="Filament"/>
    <property type="match status" value="1"/>
</dbReference>
<feature type="domain" description="IF rod" evidence="5">
    <location>
        <begin position="103"/>
        <end position="411"/>
    </location>
</feature>
<dbReference type="Gene3D" id="1.20.5.170">
    <property type="match status" value="1"/>
</dbReference>
<dbReference type="SUPFAM" id="SSF50370">
    <property type="entry name" value="Ricin B-like lectins"/>
    <property type="match status" value="1"/>
</dbReference>
<dbReference type="GO" id="GO:0005882">
    <property type="term" value="C:intermediate filament"/>
    <property type="evidence" value="ECO:0007669"/>
    <property type="project" value="UniProtKB-KW"/>
</dbReference>
<dbReference type="InterPro" id="IPR035992">
    <property type="entry name" value="Ricin_B-like_lectins"/>
</dbReference>
<organism>
    <name type="scientific">Branchiostoma floridae</name>
    <name type="common">Florida lancelet</name>
    <name type="synonym">Amphioxus</name>
    <dbReference type="NCBI Taxonomy" id="7739"/>
    <lineage>
        <taxon>Eukaryota</taxon>
        <taxon>Metazoa</taxon>
        <taxon>Chordata</taxon>
        <taxon>Cephalochordata</taxon>
        <taxon>Leptocardii</taxon>
        <taxon>Amphioxiformes</taxon>
        <taxon>Branchiostomatidae</taxon>
        <taxon>Branchiostoma</taxon>
    </lineage>
</organism>
<accession>C3ZWF0</accession>
<dbReference type="SUPFAM" id="SSF64593">
    <property type="entry name" value="Intermediate filament protein, coiled coil region"/>
    <property type="match status" value="3"/>
</dbReference>
<evidence type="ECO:0000259" key="5">
    <source>
        <dbReference type="PROSITE" id="PS51842"/>
    </source>
</evidence>
<keyword evidence="2 3" id="KW-0175">Coiled coil</keyword>
<dbReference type="Gene3D" id="6.10.140.920">
    <property type="match status" value="1"/>
</dbReference>
<protein>
    <recommendedName>
        <fullName evidence="5">IF rod domain-containing protein</fullName>
    </recommendedName>
</protein>
<dbReference type="PROSITE" id="PS51842">
    <property type="entry name" value="IF_ROD_2"/>
    <property type="match status" value="1"/>
</dbReference>
<dbReference type="InterPro" id="IPR050405">
    <property type="entry name" value="Intermediate_filament"/>
</dbReference>
<feature type="coiled-coil region" evidence="3">
    <location>
        <begin position="273"/>
        <end position="520"/>
    </location>
</feature>
<keyword evidence="1" id="KW-0403">Intermediate filament</keyword>
<dbReference type="AlphaFoldDB" id="C3ZWF0"/>
<feature type="compositionally biased region" description="Low complexity" evidence="4">
    <location>
        <begin position="11"/>
        <end position="22"/>
    </location>
</feature>
<evidence type="ECO:0000256" key="4">
    <source>
        <dbReference type="SAM" id="MobiDB-lite"/>
    </source>
</evidence>
<gene>
    <name evidence="6" type="ORF">BRAFLDRAFT_129989</name>
</gene>
<feature type="coiled-coil region" evidence="3">
    <location>
        <begin position="107"/>
        <end position="210"/>
    </location>
</feature>
<proteinExistence type="predicted"/>
<dbReference type="Gene3D" id="1.20.5.1160">
    <property type="entry name" value="Vasodilator-stimulated phosphoprotein"/>
    <property type="match status" value="1"/>
</dbReference>
<feature type="compositionally biased region" description="Polar residues" evidence="4">
    <location>
        <begin position="1"/>
        <end position="10"/>
    </location>
</feature>
<sequence length="989" mass="111771">MPTYYTQSTTRRGAGSGASRRSWGIGSGSGALVPVGGGRSSSYQVTTMKSAGGVSAGAGVGGAGANGAAGVRTSSFFASGVTVEDLQNSLGSLAESKSLRVDEKQQLSSLNNRLVGFLGKVRQLEDQNMQLKAMLEQSSGVEVKSGLPEIWEREMQALRQELEAANHEKTRLEVRIEGYETEIGQLNNRLDSADQIINDLEVELAAVRKDCDDATVVKVDMESKLEIMKTEIAFLNDYHEQQILELEDQLRQRMSVVPAVIESDHTYEMQEVIDSLRAEYEQTIRRHQQEAKDWAETKIKIQKDDTLKIEGLRRELSEWKSKATTAEMKIASYEGQLKSIREQLHEQELRHERDLNAKQDAIRDLEASISEIKARLSAQLREYQDLMNLKLKLDTEIAAYRELLEVEEERYSAIEFAAQEASQTKTVSIEEVEERHKAELARLEADIERYRADIANLQEQLKLIESRNSNTSLEFKTEIDGYKSQIAGYTAEINGYRSEIASLQDRLRELDARREREVQAKVDIINGLEGQIRDLRGEIHSVQSSVQSSAVFEKQVSGLESRIGSLQGEIDSKLAIIRERDTMIADLRAQIAQLKRDLEAGKRDVDAKWTLEINEKTKIISRLESEMAALRLELSGKAKEYQNLLEAKMMLEKTLRESEERHKKELRGKEDFIHDLERQKNEQIVKLEIALKELRGQIDGKSSGYDDLNRAKLALERQLQEMESRYQRELSEKTRMISSLETRVSTTSVSQTTELEGRFKGQISTLEAQLVSLRGDLAAMTRERDMYLRERNELRVALEGVTSERDLCFRERAELRANASASMTVVEEVKQTVVEEVKAVETPAPRRSGGFIRMNFSKKDLMSILVQYKFFMTYMLSGVSLTERSGTLYLEQKAAVVSQNQLWNLEDKVIISSSSGLALEVKGGRNEVGTEVVLARRTGSKAQKWDIDSDEIITTALGDLILDLVDGKLVLNKRGATGKRQDWNLQIYQ</sequence>
<feature type="coiled-coil region" evidence="3">
    <location>
        <begin position="577"/>
        <end position="732"/>
    </location>
</feature>
<dbReference type="Pfam" id="PF00038">
    <property type="entry name" value="Filament"/>
    <property type="match status" value="1"/>
</dbReference>